<keyword evidence="1" id="KW-0812">Transmembrane</keyword>
<reference evidence="3" key="1">
    <citation type="journal article" date="2019" name="Int. J. Syst. Evol. Microbiol.">
        <title>The Global Catalogue of Microorganisms (GCM) 10K type strain sequencing project: providing services to taxonomists for standard genome sequencing and annotation.</title>
        <authorList>
            <consortium name="The Broad Institute Genomics Platform"/>
            <consortium name="The Broad Institute Genome Sequencing Center for Infectious Disease"/>
            <person name="Wu L."/>
            <person name="Ma J."/>
        </authorList>
    </citation>
    <scope>NUCLEOTIDE SEQUENCE [LARGE SCALE GENOMIC DNA]</scope>
    <source>
        <strain evidence="3">CCM 7950</strain>
    </source>
</reference>
<sequence>MNRLFKFKECQSGITSIEYGLIGVVVAVFIVSVLYGNNNFISALQEKFSLLASTVISAILTS</sequence>
<evidence type="ECO:0000256" key="1">
    <source>
        <dbReference type="SAM" id="Phobius"/>
    </source>
</evidence>
<organism evidence="2 3">
    <name type="scientific">Pasteurella oralis</name>
    <dbReference type="NCBI Taxonomy" id="1071947"/>
    <lineage>
        <taxon>Bacteria</taxon>
        <taxon>Pseudomonadati</taxon>
        <taxon>Pseudomonadota</taxon>
        <taxon>Gammaproteobacteria</taxon>
        <taxon>Pasteurellales</taxon>
        <taxon>Pasteurellaceae</taxon>
        <taxon>Pasteurella</taxon>
    </lineage>
</organism>
<proteinExistence type="predicted"/>
<feature type="transmembrane region" description="Helical" evidence="1">
    <location>
        <begin position="12"/>
        <end position="35"/>
    </location>
</feature>
<dbReference type="InterPro" id="IPR007047">
    <property type="entry name" value="Flp_Fap"/>
</dbReference>
<dbReference type="EMBL" id="JBHUFP010000015">
    <property type="protein sequence ID" value="MFD1806461.1"/>
    <property type="molecule type" value="Genomic_DNA"/>
</dbReference>
<keyword evidence="1" id="KW-1133">Transmembrane helix</keyword>
<name>A0ABW4NWP2_9PAST</name>
<gene>
    <name evidence="2" type="ORF">ACFSAV_08820</name>
</gene>
<comment type="caution">
    <text evidence="2">The sequence shown here is derived from an EMBL/GenBank/DDBJ whole genome shotgun (WGS) entry which is preliminary data.</text>
</comment>
<protein>
    <submittedName>
        <fullName evidence="2">Flp family type IVb pilin</fullName>
    </submittedName>
</protein>
<keyword evidence="3" id="KW-1185">Reference proteome</keyword>
<dbReference type="Proteomes" id="UP001597420">
    <property type="component" value="Unassembled WGS sequence"/>
</dbReference>
<evidence type="ECO:0000313" key="3">
    <source>
        <dbReference type="Proteomes" id="UP001597420"/>
    </source>
</evidence>
<evidence type="ECO:0000313" key="2">
    <source>
        <dbReference type="EMBL" id="MFD1806461.1"/>
    </source>
</evidence>
<dbReference type="RefSeq" id="WP_379098660.1">
    <property type="nucleotide sequence ID" value="NZ_JBHUFP010000015.1"/>
</dbReference>
<keyword evidence="1" id="KW-0472">Membrane</keyword>
<dbReference type="Pfam" id="PF04964">
    <property type="entry name" value="Flp_Fap"/>
    <property type="match status" value="1"/>
</dbReference>
<accession>A0ABW4NWP2</accession>